<feature type="region of interest" description="Disordered" evidence="1">
    <location>
        <begin position="82"/>
        <end position="148"/>
    </location>
</feature>
<reference evidence="2" key="1">
    <citation type="submission" date="2021-01" db="EMBL/GenBank/DDBJ databases">
        <authorList>
            <person name="Corre E."/>
            <person name="Pelletier E."/>
            <person name="Niang G."/>
            <person name="Scheremetjew M."/>
            <person name="Finn R."/>
            <person name="Kale V."/>
            <person name="Holt S."/>
            <person name="Cochrane G."/>
            <person name="Meng A."/>
            <person name="Brown T."/>
            <person name="Cohen L."/>
        </authorList>
    </citation>
    <scope>NUCLEOTIDE SEQUENCE</scope>
    <source>
        <strain evidence="2">379</strain>
    </source>
</reference>
<feature type="compositionally biased region" description="Basic and acidic residues" evidence="1">
    <location>
        <begin position="82"/>
        <end position="91"/>
    </location>
</feature>
<feature type="region of interest" description="Disordered" evidence="1">
    <location>
        <begin position="1"/>
        <end position="27"/>
    </location>
</feature>
<proteinExistence type="predicted"/>
<organism evidence="2">
    <name type="scientific">Emiliania huxleyi</name>
    <name type="common">Coccolithophore</name>
    <name type="synonym">Pontosphaera huxleyi</name>
    <dbReference type="NCBI Taxonomy" id="2903"/>
    <lineage>
        <taxon>Eukaryota</taxon>
        <taxon>Haptista</taxon>
        <taxon>Haptophyta</taxon>
        <taxon>Prymnesiophyceae</taxon>
        <taxon>Isochrysidales</taxon>
        <taxon>Noelaerhabdaceae</taxon>
        <taxon>Emiliania</taxon>
    </lineage>
</organism>
<name>A0A7S3S593_EMIHU</name>
<feature type="compositionally biased region" description="Low complexity" evidence="1">
    <location>
        <begin position="96"/>
        <end position="111"/>
    </location>
</feature>
<dbReference type="EMBL" id="HBIR01018656">
    <property type="protein sequence ID" value="CAE0544100.1"/>
    <property type="molecule type" value="Transcribed_RNA"/>
</dbReference>
<accession>A0A7S3S593</accession>
<dbReference type="AlphaFoldDB" id="A0A7S3S593"/>
<sequence>MQAHSADCEGEGEGEGGEGGGCSSGTRVCWSEQTAAQQLLLRGNAVVSVCDAAAAEHEMQSKRVREAHLSAFARAAAAAIERAKSEAREQADAVVRGRPSQQSQPGGPSQSDQAAQSWVLGRGVERVDEASGDGAGPGSRARDAPSAF</sequence>
<evidence type="ECO:0000313" key="2">
    <source>
        <dbReference type="EMBL" id="CAE0544100.1"/>
    </source>
</evidence>
<gene>
    <name evidence="2" type="ORF">EHUX00137_LOCUS14066</name>
</gene>
<protein>
    <submittedName>
        <fullName evidence="2">Uncharacterized protein</fullName>
    </submittedName>
</protein>
<evidence type="ECO:0000256" key="1">
    <source>
        <dbReference type="SAM" id="MobiDB-lite"/>
    </source>
</evidence>